<reference evidence="1" key="1">
    <citation type="submission" date="2023-04" db="EMBL/GenBank/DDBJ databases">
        <title>Ambrosiozyma monospora NBRC 10751.</title>
        <authorList>
            <person name="Ichikawa N."/>
            <person name="Sato H."/>
            <person name="Tonouchi N."/>
        </authorList>
    </citation>
    <scope>NUCLEOTIDE SEQUENCE</scope>
    <source>
        <strain evidence="1">NBRC 10751</strain>
    </source>
</reference>
<comment type="caution">
    <text evidence="1">The sequence shown here is derived from an EMBL/GenBank/DDBJ whole genome shotgun (WGS) entry which is preliminary data.</text>
</comment>
<name>A0ACB5U6B4_AMBMO</name>
<dbReference type="EMBL" id="BSXS01012748">
    <property type="protein sequence ID" value="GMF02947.1"/>
    <property type="molecule type" value="Genomic_DNA"/>
</dbReference>
<organism evidence="1 2">
    <name type="scientific">Ambrosiozyma monospora</name>
    <name type="common">Yeast</name>
    <name type="synonym">Endomycopsis monosporus</name>
    <dbReference type="NCBI Taxonomy" id="43982"/>
    <lineage>
        <taxon>Eukaryota</taxon>
        <taxon>Fungi</taxon>
        <taxon>Dikarya</taxon>
        <taxon>Ascomycota</taxon>
        <taxon>Saccharomycotina</taxon>
        <taxon>Pichiomycetes</taxon>
        <taxon>Pichiales</taxon>
        <taxon>Pichiaceae</taxon>
        <taxon>Ambrosiozyma</taxon>
    </lineage>
</organism>
<evidence type="ECO:0000313" key="2">
    <source>
        <dbReference type="Proteomes" id="UP001165064"/>
    </source>
</evidence>
<protein>
    <submittedName>
        <fullName evidence="1">Unnamed protein product</fullName>
    </submittedName>
</protein>
<accession>A0ACB5U6B4</accession>
<sequence length="272" mass="29435">MSTLSTLITFKDYDEYEPETEQLIKSWSHYLKMVVHNRIQMKLEIDHNLNMPGAGNAFMNNSSFPSSQSAAGQRDSTESSIYKRQSYESSKRESKRESIFDSILSDYTEDSMSMYSSDSEMDDMMSPLPEKDSRVSFSSSSGASSTASSLTSDASSAADSFKGRTPSKGRVRKINFADLVPEGQTSSSSDQSIATPPTNSVDKFAGPTADLPDTPVSVHDDAPSLTEIDNVIQTSGAYHESKFVSSPQADVESEAESNDGVSGDEAKGVPSS</sequence>
<dbReference type="Proteomes" id="UP001165064">
    <property type="component" value="Unassembled WGS sequence"/>
</dbReference>
<proteinExistence type="predicted"/>
<gene>
    <name evidence="1" type="ORF">Amon02_001161700</name>
</gene>
<evidence type="ECO:0000313" key="1">
    <source>
        <dbReference type="EMBL" id="GMF02947.1"/>
    </source>
</evidence>
<keyword evidence="2" id="KW-1185">Reference proteome</keyword>